<keyword evidence="2" id="KW-1133">Transmembrane helix</keyword>
<dbReference type="PROSITE" id="PS50005">
    <property type="entry name" value="TPR"/>
    <property type="match status" value="1"/>
</dbReference>
<organism evidence="3">
    <name type="scientific">marine metagenome</name>
    <dbReference type="NCBI Taxonomy" id="408172"/>
    <lineage>
        <taxon>unclassified sequences</taxon>
        <taxon>metagenomes</taxon>
        <taxon>ecological metagenomes</taxon>
    </lineage>
</organism>
<feature type="region of interest" description="Disordered" evidence="1">
    <location>
        <begin position="256"/>
        <end position="280"/>
    </location>
</feature>
<dbReference type="Pfam" id="PF14559">
    <property type="entry name" value="TPR_19"/>
    <property type="match status" value="1"/>
</dbReference>
<evidence type="ECO:0000256" key="1">
    <source>
        <dbReference type="SAM" id="MobiDB-lite"/>
    </source>
</evidence>
<feature type="compositionally biased region" description="Basic and acidic residues" evidence="1">
    <location>
        <begin position="261"/>
        <end position="271"/>
    </location>
</feature>
<feature type="transmembrane region" description="Helical" evidence="2">
    <location>
        <begin position="36"/>
        <end position="59"/>
    </location>
</feature>
<keyword evidence="2" id="KW-0472">Membrane</keyword>
<feature type="transmembrane region" description="Helical" evidence="2">
    <location>
        <begin position="6"/>
        <end position="24"/>
    </location>
</feature>
<dbReference type="PROSITE" id="PS50293">
    <property type="entry name" value="TPR_REGION"/>
    <property type="match status" value="1"/>
</dbReference>
<dbReference type="SUPFAM" id="SSF48452">
    <property type="entry name" value="TPR-like"/>
    <property type="match status" value="1"/>
</dbReference>
<dbReference type="InterPro" id="IPR019734">
    <property type="entry name" value="TPR_rpt"/>
</dbReference>
<sequence length="280" mass="30030">MILGEIFQYLVVFLLAIWTARLAIAKGRSAWGWGGAALVLGLLPWHLFGVLPVLILLFIKLPNEAPAEQVDRLACARCAKSYSNGQHFCTGCGWDLDEAYSPEESDEGQPFPARPQVQTTVQSTGIAQPAETADAPAAEFTPTEPSKTEAPVAETMASSEATAPAVGAPQEESADSAGNAGETEADTAEEEPAKAYVPWGTYDVGVAPTAVLMTSRGMERFEEGKFQEAIDQFTKAIALDPNHAEAWQRRAEAYAQLGRPKQAEDDRRHLQGLDPSSSPG</sequence>
<feature type="region of interest" description="Disordered" evidence="1">
    <location>
        <begin position="100"/>
        <end position="194"/>
    </location>
</feature>
<feature type="compositionally biased region" description="Low complexity" evidence="1">
    <location>
        <begin position="127"/>
        <end position="145"/>
    </location>
</feature>
<evidence type="ECO:0000256" key="2">
    <source>
        <dbReference type="SAM" id="Phobius"/>
    </source>
</evidence>
<keyword evidence="2" id="KW-0812">Transmembrane</keyword>
<dbReference type="EMBL" id="UINC01001627">
    <property type="protein sequence ID" value="SUZ85265.1"/>
    <property type="molecule type" value="Genomic_DNA"/>
</dbReference>
<proteinExistence type="predicted"/>
<protein>
    <submittedName>
        <fullName evidence="3">Uncharacterized protein</fullName>
    </submittedName>
</protein>
<dbReference type="Gene3D" id="1.25.40.10">
    <property type="entry name" value="Tetratricopeptide repeat domain"/>
    <property type="match status" value="1"/>
</dbReference>
<gene>
    <name evidence="3" type="ORF">METZ01_LOCUS38119</name>
</gene>
<evidence type="ECO:0000313" key="3">
    <source>
        <dbReference type="EMBL" id="SUZ85265.1"/>
    </source>
</evidence>
<dbReference type="SMART" id="SM00028">
    <property type="entry name" value="TPR"/>
    <property type="match status" value="2"/>
</dbReference>
<feature type="compositionally biased region" description="Polar residues" evidence="1">
    <location>
        <begin position="116"/>
        <end position="126"/>
    </location>
</feature>
<reference evidence="3" key="1">
    <citation type="submission" date="2018-05" db="EMBL/GenBank/DDBJ databases">
        <authorList>
            <person name="Lanie J.A."/>
            <person name="Ng W.-L."/>
            <person name="Kazmierczak K.M."/>
            <person name="Andrzejewski T.M."/>
            <person name="Davidsen T.M."/>
            <person name="Wayne K.J."/>
            <person name="Tettelin H."/>
            <person name="Glass J.I."/>
            <person name="Rusch D."/>
            <person name="Podicherti R."/>
            <person name="Tsui H.-C.T."/>
            <person name="Winkler M.E."/>
        </authorList>
    </citation>
    <scope>NUCLEOTIDE SEQUENCE</scope>
</reference>
<name>A0A381R0M5_9ZZZZ</name>
<accession>A0A381R0M5</accession>
<dbReference type="AlphaFoldDB" id="A0A381R0M5"/>
<dbReference type="InterPro" id="IPR011990">
    <property type="entry name" value="TPR-like_helical_dom_sf"/>
</dbReference>